<dbReference type="InterPro" id="IPR012347">
    <property type="entry name" value="Ferritin-like"/>
</dbReference>
<sequence>KDPYVGALRRCHRRGKRDYFLDRLLSAAVIEARGTERFGCLATAISDPELARFYDTLARSEATHTQLFLDLATEYFTPDEVTDRWSFWLDQEAELFSKLPILPRLH</sequence>
<dbReference type="GO" id="GO:0045301">
    <property type="term" value="F:tRNA 2-(methylsulfanyl)-N(6)-isopentenyladenosine(37) hydroxylase activity"/>
    <property type="evidence" value="ECO:0007669"/>
    <property type="project" value="InterPro"/>
</dbReference>
<dbReference type="Proteomes" id="UP000219327">
    <property type="component" value="Unassembled WGS sequence"/>
</dbReference>
<protein>
    <submittedName>
        <fullName evidence="1">tRNA-(Ms[2]io[6]A)-hydroxylase</fullName>
    </submittedName>
</protein>
<dbReference type="Pfam" id="PF06175">
    <property type="entry name" value="MiaE"/>
    <property type="match status" value="1"/>
</dbReference>
<comment type="caution">
    <text evidence="1">The sequence shown here is derived from an EMBL/GenBank/DDBJ whole genome shotgun (WGS) entry which is preliminary data.</text>
</comment>
<evidence type="ECO:0000313" key="2">
    <source>
        <dbReference type="Proteomes" id="UP000219327"/>
    </source>
</evidence>
<dbReference type="AlphaFoldDB" id="A0A2A5WKH0"/>
<name>A0A2A5WKH0_9GAMM</name>
<evidence type="ECO:0000313" key="1">
    <source>
        <dbReference type="EMBL" id="PDH36793.1"/>
    </source>
</evidence>
<reference evidence="1 2" key="1">
    <citation type="submission" date="2017-08" db="EMBL/GenBank/DDBJ databases">
        <title>Fine stratification of microbial communities through a metagenomic profile of the photic zone.</title>
        <authorList>
            <person name="Haro-Moreno J.M."/>
            <person name="Lopez-Perez M."/>
            <person name="De La Torre J."/>
            <person name="Picazo A."/>
            <person name="Camacho A."/>
            <person name="Rodriguez-Valera F."/>
        </authorList>
    </citation>
    <scope>NUCLEOTIDE SEQUENCE [LARGE SCALE GENOMIC DNA]</scope>
    <source>
        <strain evidence="1">MED-G24</strain>
    </source>
</reference>
<dbReference type="SUPFAM" id="SSF47240">
    <property type="entry name" value="Ferritin-like"/>
    <property type="match status" value="1"/>
</dbReference>
<dbReference type="InterPro" id="IPR009078">
    <property type="entry name" value="Ferritin-like_SF"/>
</dbReference>
<proteinExistence type="predicted"/>
<organism evidence="1 2">
    <name type="scientific">OM182 bacterium MED-G24</name>
    <dbReference type="NCBI Taxonomy" id="1986255"/>
    <lineage>
        <taxon>Bacteria</taxon>
        <taxon>Pseudomonadati</taxon>
        <taxon>Pseudomonadota</taxon>
        <taxon>Gammaproteobacteria</taxon>
        <taxon>OMG group</taxon>
        <taxon>OM182 clade</taxon>
    </lineage>
</organism>
<dbReference type="InterPro" id="IPR010386">
    <property type="entry name" value="tRNA-Hydrxlase_MiaE"/>
</dbReference>
<dbReference type="GO" id="GO:0006400">
    <property type="term" value="P:tRNA modification"/>
    <property type="evidence" value="ECO:0007669"/>
    <property type="project" value="InterPro"/>
</dbReference>
<dbReference type="EMBL" id="NTKD01000060">
    <property type="protein sequence ID" value="PDH36793.1"/>
    <property type="molecule type" value="Genomic_DNA"/>
</dbReference>
<dbReference type="PANTHER" id="PTHR42637">
    <property type="entry name" value="TRNA-(MS[2]IO[6]A)-HYDROXYLASE"/>
    <property type="match status" value="1"/>
</dbReference>
<feature type="non-terminal residue" evidence="1">
    <location>
        <position position="1"/>
    </location>
</feature>
<dbReference type="PANTHER" id="PTHR42637:SF1">
    <property type="entry name" value="TRNA 2-(METHYLSULFANYL)-N(6)-ISOPENTENYLADENOSINE(37) HYDROXYLASE"/>
    <property type="match status" value="1"/>
</dbReference>
<dbReference type="Gene3D" id="1.20.1260.10">
    <property type="match status" value="1"/>
</dbReference>
<gene>
    <name evidence="1" type="ORF">CNE99_09155</name>
</gene>
<accession>A0A2A5WKH0</accession>